<keyword evidence="4" id="KW-0762">Sugar transport</keyword>
<feature type="transmembrane region" description="Helical" evidence="8">
    <location>
        <begin position="237"/>
        <end position="259"/>
    </location>
</feature>
<evidence type="ECO:0000256" key="8">
    <source>
        <dbReference type="SAM" id="Phobius"/>
    </source>
</evidence>
<keyword evidence="6 8" id="KW-1133">Transmembrane helix</keyword>
<feature type="transmembrane region" description="Helical" evidence="8">
    <location>
        <begin position="122"/>
        <end position="139"/>
    </location>
</feature>
<dbReference type="PANTHER" id="PTHR16119">
    <property type="entry name" value="TRANSMEMBRANE PROTEIN 144"/>
    <property type="match status" value="1"/>
</dbReference>
<dbReference type="STRING" id="993692.IV57_GL000786"/>
<feature type="transmembrane region" description="Helical" evidence="8">
    <location>
        <begin position="36"/>
        <end position="54"/>
    </location>
</feature>
<dbReference type="PATRIC" id="fig|993692.3.peg.794"/>
<keyword evidence="3" id="KW-0813">Transport</keyword>
<organism evidence="9 10">
    <name type="scientific">Companilactobacillus kimchiensis</name>
    <dbReference type="NCBI Taxonomy" id="993692"/>
    <lineage>
        <taxon>Bacteria</taxon>
        <taxon>Bacillati</taxon>
        <taxon>Bacillota</taxon>
        <taxon>Bacilli</taxon>
        <taxon>Lactobacillales</taxon>
        <taxon>Lactobacillaceae</taxon>
        <taxon>Companilactobacillus</taxon>
    </lineage>
</organism>
<dbReference type="SUPFAM" id="SSF103481">
    <property type="entry name" value="Multidrug resistance efflux transporter EmrE"/>
    <property type="match status" value="2"/>
</dbReference>
<evidence type="ECO:0000256" key="7">
    <source>
        <dbReference type="ARBA" id="ARBA00023136"/>
    </source>
</evidence>
<proteinExistence type="inferred from homology"/>
<comment type="similarity">
    <text evidence="2">Belongs to the GRP transporter (TC 2.A.7.5) family.</text>
</comment>
<reference evidence="9 10" key="1">
    <citation type="journal article" date="2015" name="Genome Announc.">
        <title>Expanding the biotechnology potential of lactobacilli through comparative genomics of 213 strains and associated genera.</title>
        <authorList>
            <person name="Sun Z."/>
            <person name="Harris H.M."/>
            <person name="McCann A."/>
            <person name="Guo C."/>
            <person name="Argimon S."/>
            <person name="Zhang W."/>
            <person name="Yang X."/>
            <person name="Jeffery I.B."/>
            <person name="Cooney J.C."/>
            <person name="Kagawa T.F."/>
            <person name="Liu W."/>
            <person name="Song Y."/>
            <person name="Salvetti E."/>
            <person name="Wrobel A."/>
            <person name="Rasinkangas P."/>
            <person name="Parkhill J."/>
            <person name="Rea M.C."/>
            <person name="O'Sullivan O."/>
            <person name="Ritari J."/>
            <person name="Douillard F.P."/>
            <person name="Paul Ross R."/>
            <person name="Yang R."/>
            <person name="Briner A.E."/>
            <person name="Felis G.E."/>
            <person name="de Vos W.M."/>
            <person name="Barrangou R."/>
            <person name="Klaenhammer T.R."/>
            <person name="Caufield P.W."/>
            <person name="Cui Y."/>
            <person name="Zhang H."/>
            <person name="O'Toole P.W."/>
        </authorList>
    </citation>
    <scope>NUCLEOTIDE SEQUENCE [LARGE SCALE GENOMIC DNA]</scope>
    <source>
        <strain evidence="9 10">DSM 24716</strain>
    </source>
</reference>
<dbReference type="InterPro" id="IPR037185">
    <property type="entry name" value="EmrE-like"/>
</dbReference>
<comment type="subcellular location">
    <subcellularLocation>
        <location evidence="1">Cell membrane</location>
        <topology evidence="1">Multi-pass membrane protein</topology>
    </subcellularLocation>
</comment>
<evidence type="ECO:0000256" key="1">
    <source>
        <dbReference type="ARBA" id="ARBA00004651"/>
    </source>
</evidence>
<name>A0A0R2LAI3_9LACO</name>
<evidence type="ECO:0000256" key="5">
    <source>
        <dbReference type="ARBA" id="ARBA00022692"/>
    </source>
</evidence>
<dbReference type="Gene3D" id="1.10.3730.20">
    <property type="match status" value="1"/>
</dbReference>
<dbReference type="CDD" id="cd23110">
    <property type="entry name" value="GRP"/>
    <property type="match status" value="1"/>
</dbReference>
<keyword evidence="7 8" id="KW-0472">Membrane</keyword>
<keyword evidence="10" id="KW-1185">Reference proteome</keyword>
<evidence type="ECO:0000256" key="4">
    <source>
        <dbReference type="ARBA" id="ARBA00022597"/>
    </source>
</evidence>
<dbReference type="GO" id="GO:0005886">
    <property type="term" value="C:plasma membrane"/>
    <property type="evidence" value="ECO:0007669"/>
    <property type="project" value="UniProtKB-SubCell"/>
</dbReference>
<feature type="transmembrane region" description="Helical" evidence="8">
    <location>
        <begin position="60"/>
        <end position="78"/>
    </location>
</feature>
<evidence type="ECO:0000313" key="9">
    <source>
        <dbReference type="EMBL" id="KRN98873.1"/>
    </source>
</evidence>
<dbReference type="GO" id="GO:0015144">
    <property type="term" value="F:carbohydrate transmembrane transporter activity"/>
    <property type="evidence" value="ECO:0007669"/>
    <property type="project" value="InterPro"/>
</dbReference>
<feature type="transmembrane region" description="Helical" evidence="8">
    <location>
        <begin position="6"/>
        <end position="24"/>
    </location>
</feature>
<evidence type="ECO:0000256" key="6">
    <source>
        <dbReference type="ARBA" id="ARBA00022989"/>
    </source>
</evidence>
<dbReference type="PANTHER" id="PTHR16119:SF17">
    <property type="entry name" value="TRANSMEMBRANE PROTEIN 144"/>
    <property type="match status" value="1"/>
</dbReference>
<gene>
    <name evidence="9" type="ORF">IV57_GL000786</name>
</gene>
<dbReference type="Pfam" id="PF06800">
    <property type="entry name" value="Sugar_transport"/>
    <property type="match status" value="1"/>
</dbReference>
<dbReference type="AlphaFoldDB" id="A0A0R2LAI3"/>
<evidence type="ECO:0000313" key="10">
    <source>
        <dbReference type="Proteomes" id="UP000051006"/>
    </source>
</evidence>
<accession>A0A0R2LAI3</accession>
<feature type="transmembrane region" description="Helical" evidence="8">
    <location>
        <begin position="268"/>
        <end position="287"/>
    </location>
</feature>
<sequence length="288" mass="30806">MEVENMSIVLMLLPAIAWGILPLAVARIKGKPINQIFGTAVGTLIVSIVVFLIIRPNISIMNFVLAALAGGFWIIGQLGQYNAYRSIGVSQTMPISTGLQLIGTSFIGVLIFGEWASVNAKIFGVIGILLLIVGISLTAKKDNGRQANKQTGTLMMLVLTTVGFLVYNSIPRAMTSSGLAIFLPESVGMVIAVLLYIIFTKQPQVLREKASWQSLLAGFIFSIAAITYILSVRDNGVNSAFVVSQLSVVLSTVGGMVFLHEAKSRHELILTIIGLILIVGGAIITTIF</sequence>
<dbReference type="InterPro" id="IPR010651">
    <property type="entry name" value="Sugar_transport"/>
</dbReference>
<feature type="transmembrane region" description="Helical" evidence="8">
    <location>
        <begin position="211"/>
        <end position="231"/>
    </location>
</feature>
<feature type="transmembrane region" description="Helical" evidence="8">
    <location>
        <begin position="176"/>
        <end position="199"/>
    </location>
</feature>
<evidence type="ECO:0000256" key="2">
    <source>
        <dbReference type="ARBA" id="ARBA00006117"/>
    </source>
</evidence>
<protein>
    <submittedName>
        <fullName evidence="9">Glucose uptake protein</fullName>
    </submittedName>
</protein>
<feature type="transmembrane region" description="Helical" evidence="8">
    <location>
        <begin position="151"/>
        <end position="170"/>
    </location>
</feature>
<comment type="caution">
    <text evidence="9">The sequence shown here is derived from an EMBL/GenBank/DDBJ whole genome shotgun (WGS) entry which is preliminary data.</text>
</comment>
<dbReference type="Proteomes" id="UP000051006">
    <property type="component" value="Unassembled WGS sequence"/>
</dbReference>
<evidence type="ECO:0000256" key="3">
    <source>
        <dbReference type="ARBA" id="ARBA00022448"/>
    </source>
</evidence>
<keyword evidence="5 8" id="KW-0812">Transmembrane</keyword>
<feature type="transmembrane region" description="Helical" evidence="8">
    <location>
        <begin position="99"/>
        <end position="116"/>
    </location>
</feature>
<dbReference type="EMBL" id="JQCF01000016">
    <property type="protein sequence ID" value="KRN98873.1"/>
    <property type="molecule type" value="Genomic_DNA"/>
</dbReference>